<keyword evidence="3" id="KW-1185">Reference proteome</keyword>
<protein>
    <submittedName>
        <fullName evidence="2">Uncharacterized protein</fullName>
    </submittedName>
</protein>
<reference evidence="3" key="1">
    <citation type="journal article" date="2020" name="Appl. Environ. Microbiol.">
        <title>Diazotrophic Anaeromyxobacter Isolates from Soils.</title>
        <authorList>
            <person name="Masuda Y."/>
            <person name="Yamanaka H."/>
            <person name="Xu Z.X."/>
            <person name="Shiratori Y."/>
            <person name="Aono T."/>
            <person name="Amachi S."/>
            <person name="Senoo K."/>
            <person name="Itoh H."/>
        </authorList>
    </citation>
    <scope>NUCLEOTIDE SEQUENCE [LARGE SCALE GENOMIC DNA]</scope>
    <source>
        <strain evidence="3">R267</strain>
    </source>
</reference>
<evidence type="ECO:0000313" key="2">
    <source>
        <dbReference type="EMBL" id="GEJ58180.1"/>
    </source>
</evidence>
<organism evidence="2 3">
    <name type="scientific">Anaeromyxobacter diazotrophicus</name>
    <dbReference type="NCBI Taxonomy" id="2590199"/>
    <lineage>
        <taxon>Bacteria</taxon>
        <taxon>Pseudomonadati</taxon>
        <taxon>Myxococcota</taxon>
        <taxon>Myxococcia</taxon>
        <taxon>Myxococcales</taxon>
        <taxon>Cystobacterineae</taxon>
        <taxon>Anaeromyxobacteraceae</taxon>
        <taxon>Anaeromyxobacter</taxon>
    </lineage>
</organism>
<dbReference type="Proteomes" id="UP000503640">
    <property type="component" value="Unassembled WGS sequence"/>
</dbReference>
<sequence length="123" mass="13287">MPNEKLQSDIERLARGFAAEVTRLVAEAIVSEVQAAMARPGAAGGGRARAAPTRRLQASQVERWVPDRRARRVPNFVIQATGLSTKREIVDRYGEHAIFQRGHPAPPPLRAAAAPRSTGEADG</sequence>
<name>A0A7I9VPY1_9BACT</name>
<dbReference type="AlphaFoldDB" id="A0A7I9VPY1"/>
<dbReference type="RefSeq" id="WP_176066499.1">
    <property type="nucleotide sequence ID" value="NZ_BJTG01000007.1"/>
</dbReference>
<accession>A0A7I9VPY1</accession>
<evidence type="ECO:0000256" key="1">
    <source>
        <dbReference type="SAM" id="MobiDB-lite"/>
    </source>
</evidence>
<proteinExistence type="predicted"/>
<dbReference type="EMBL" id="BJTG01000007">
    <property type="protein sequence ID" value="GEJ58180.1"/>
    <property type="molecule type" value="Genomic_DNA"/>
</dbReference>
<evidence type="ECO:0000313" key="3">
    <source>
        <dbReference type="Proteomes" id="UP000503640"/>
    </source>
</evidence>
<comment type="caution">
    <text evidence="2">The sequence shown here is derived from an EMBL/GenBank/DDBJ whole genome shotgun (WGS) entry which is preliminary data.</text>
</comment>
<gene>
    <name evidence="2" type="ORF">AMYX_29210</name>
</gene>
<feature type="region of interest" description="Disordered" evidence="1">
    <location>
        <begin position="99"/>
        <end position="123"/>
    </location>
</feature>